<proteinExistence type="predicted"/>
<dbReference type="EMBL" id="FUYE01000003">
    <property type="protein sequence ID" value="SKA86650.1"/>
    <property type="molecule type" value="Genomic_DNA"/>
</dbReference>
<sequence length="536" mass="59400">MRNDCSVKCASCFNLSGVEWFRLLALLVVGIWHPLLAQDPPPALDLSGEVAVVYNPDFAQSRELAEYYAHKRGISADRLIALPCPLEDAMTRQQYDELIRKPLFEAFVRKGWWRLGEQEIHDPVSGRTLPAMTVAESAVRVVVLMRGIPFQIQRSTQNPKNTQEDEASVDSELSLLGLPRQPIAGALRNPYFKQDMRFQMYQGTPGLLLVGRLDGPDADTVKRMIDDSLLAETEGLRGRAVIDLAQKTGAYQEGEDWLIRSTLLFREKGIPVYVDKSEAVIPEHWPLPDTAFYFGWYTTNASGALASPSFRFQPGAIACHLHSFSGAALRSPDRHWVGPLLKQGAAAALGNVFEPYLSLTVHFDVLNQRLLEGYTLAEAAWNATPVLSWMNVVCGDPLYRPYARGPGAVMGEGRDRDYALYQGTALRYPGNDSRALKQALTELAESRNKPHLLELTALLSASEGKEAEAIELLEHALSLYVIAGDKARAQLYQAILYQEENRPADAKAALKKLLTDPDQTKLPAAQAASVIYDKIP</sequence>
<protein>
    <submittedName>
        <fullName evidence="1">TIGR03790 family protein</fullName>
    </submittedName>
</protein>
<keyword evidence="2" id="KW-1185">Reference proteome</keyword>
<reference evidence="2" key="1">
    <citation type="submission" date="2017-02" db="EMBL/GenBank/DDBJ databases">
        <authorList>
            <person name="Varghese N."/>
            <person name="Submissions S."/>
        </authorList>
    </citation>
    <scope>NUCLEOTIDE SEQUENCE [LARGE SCALE GENOMIC DNA]</scope>
    <source>
        <strain evidence="2">ATCC 700200</strain>
    </source>
</reference>
<accession>A0A1T4XAP0</accession>
<dbReference type="NCBIfam" id="TIGR03790">
    <property type="entry name" value="TIGR03790 family protein"/>
    <property type="match status" value="1"/>
</dbReference>
<evidence type="ECO:0000313" key="1">
    <source>
        <dbReference type="EMBL" id="SKA86650.1"/>
    </source>
</evidence>
<dbReference type="Gene3D" id="1.25.40.10">
    <property type="entry name" value="Tetratricopeptide repeat domain"/>
    <property type="match status" value="1"/>
</dbReference>
<dbReference type="STRING" id="48467.SAMN02745166_01326"/>
<dbReference type="OrthoDB" id="9771443at2"/>
<name>A0A1T4XAP0_9BACT</name>
<organism evidence="1 2">
    <name type="scientific">Prosthecobacter debontii</name>
    <dbReference type="NCBI Taxonomy" id="48467"/>
    <lineage>
        <taxon>Bacteria</taxon>
        <taxon>Pseudomonadati</taxon>
        <taxon>Verrucomicrobiota</taxon>
        <taxon>Verrucomicrobiia</taxon>
        <taxon>Verrucomicrobiales</taxon>
        <taxon>Verrucomicrobiaceae</taxon>
        <taxon>Prosthecobacter</taxon>
    </lineage>
</organism>
<dbReference type="AlphaFoldDB" id="A0A1T4XAP0"/>
<dbReference type="InterPro" id="IPR022265">
    <property type="entry name" value="CHP03790"/>
</dbReference>
<dbReference type="InterPro" id="IPR011990">
    <property type="entry name" value="TPR-like_helical_dom_sf"/>
</dbReference>
<evidence type="ECO:0000313" key="2">
    <source>
        <dbReference type="Proteomes" id="UP000190774"/>
    </source>
</evidence>
<dbReference type="SUPFAM" id="SSF48452">
    <property type="entry name" value="TPR-like"/>
    <property type="match status" value="1"/>
</dbReference>
<gene>
    <name evidence="1" type="ORF">SAMN02745166_01326</name>
</gene>
<dbReference type="Proteomes" id="UP000190774">
    <property type="component" value="Unassembled WGS sequence"/>
</dbReference>